<accession>A0A7S4UQ74</accession>
<protein>
    <submittedName>
        <fullName evidence="2">Uncharacterized protein</fullName>
    </submittedName>
</protein>
<organism evidence="2">
    <name type="scientific">Paramoeba aestuarina</name>
    <dbReference type="NCBI Taxonomy" id="180227"/>
    <lineage>
        <taxon>Eukaryota</taxon>
        <taxon>Amoebozoa</taxon>
        <taxon>Discosea</taxon>
        <taxon>Flabellinia</taxon>
        <taxon>Dactylopodida</taxon>
        <taxon>Paramoebidae</taxon>
        <taxon>Paramoeba</taxon>
    </lineage>
</organism>
<dbReference type="EMBL" id="HBKR01028595">
    <property type="protein sequence ID" value="CAE2322692.1"/>
    <property type="molecule type" value="Transcribed_RNA"/>
</dbReference>
<feature type="compositionally biased region" description="Basic and acidic residues" evidence="1">
    <location>
        <begin position="33"/>
        <end position="42"/>
    </location>
</feature>
<reference evidence="2" key="1">
    <citation type="submission" date="2021-01" db="EMBL/GenBank/DDBJ databases">
        <authorList>
            <person name="Corre E."/>
            <person name="Pelletier E."/>
            <person name="Niang G."/>
            <person name="Scheremetjew M."/>
            <person name="Finn R."/>
            <person name="Kale V."/>
            <person name="Holt S."/>
            <person name="Cochrane G."/>
            <person name="Meng A."/>
            <person name="Brown T."/>
            <person name="Cohen L."/>
        </authorList>
    </citation>
    <scope>NUCLEOTIDE SEQUENCE</scope>
    <source>
        <strain evidence="2">SoJaBio B1-5/56/2</strain>
    </source>
</reference>
<proteinExistence type="predicted"/>
<gene>
    <name evidence="2" type="ORF">NAES01612_LOCUS18656</name>
</gene>
<name>A0A7S4UQ74_9EUKA</name>
<evidence type="ECO:0000256" key="1">
    <source>
        <dbReference type="SAM" id="MobiDB-lite"/>
    </source>
</evidence>
<evidence type="ECO:0000313" key="2">
    <source>
        <dbReference type="EMBL" id="CAE2322692.1"/>
    </source>
</evidence>
<dbReference type="AlphaFoldDB" id="A0A7S4UQ74"/>
<sequence>MLHLPVQPLPHPQPADYVPGNTDADSPLFINDSNDKTDTEELEKRNFDPSVMNMFDIGELSQEECRELYEKMKTSDDLPFEILWESAHGEVLEIDDYPE</sequence>
<feature type="region of interest" description="Disordered" evidence="1">
    <location>
        <begin position="1"/>
        <end position="42"/>
    </location>
</feature>